<evidence type="ECO:0000256" key="1">
    <source>
        <dbReference type="SAM" id="Phobius"/>
    </source>
</evidence>
<keyword evidence="1" id="KW-0472">Membrane</keyword>
<reference evidence="2" key="1">
    <citation type="journal article" date="2023" name="Mol. Phylogenet. Evol.">
        <title>Genome-scale phylogeny and comparative genomics of the fungal order Sordariales.</title>
        <authorList>
            <person name="Hensen N."/>
            <person name="Bonometti L."/>
            <person name="Westerberg I."/>
            <person name="Brannstrom I.O."/>
            <person name="Guillou S."/>
            <person name="Cros-Aarteil S."/>
            <person name="Calhoun S."/>
            <person name="Haridas S."/>
            <person name="Kuo A."/>
            <person name="Mondo S."/>
            <person name="Pangilinan J."/>
            <person name="Riley R."/>
            <person name="LaButti K."/>
            <person name="Andreopoulos B."/>
            <person name="Lipzen A."/>
            <person name="Chen C."/>
            <person name="Yan M."/>
            <person name="Daum C."/>
            <person name="Ng V."/>
            <person name="Clum A."/>
            <person name="Steindorff A."/>
            <person name="Ohm R.A."/>
            <person name="Martin F."/>
            <person name="Silar P."/>
            <person name="Natvig D.O."/>
            <person name="Lalanne C."/>
            <person name="Gautier V."/>
            <person name="Ament-Velasquez S.L."/>
            <person name="Kruys A."/>
            <person name="Hutchinson M.I."/>
            <person name="Powell A.J."/>
            <person name="Barry K."/>
            <person name="Miller A.N."/>
            <person name="Grigoriev I.V."/>
            <person name="Debuchy R."/>
            <person name="Gladieux P."/>
            <person name="Hiltunen Thoren M."/>
            <person name="Johannesson H."/>
        </authorList>
    </citation>
    <scope>NUCLEOTIDE SEQUENCE</scope>
    <source>
        <strain evidence="2">CBS 315.58</strain>
    </source>
</reference>
<gene>
    <name evidence="2" type="ORF">QBC40DRAFT_281462</name>
</gene>
<proteinExistence type="predicted"/>
<sequence>MPRMHKAIHHTWSVIVFMPCFGTCWHAHWPFEPLCCPRRAFLLPQPRTGCGSLQMNDDGPPNHAGGKLETCFTREERRLPGTKAVS</sequence>
<name>A0AAN6XHZ1_9PEZI</name>
<organism evidence="2 3">
    <name type="scientific">Triangularia verruculosa</name>
    <dbReference type="NCBI Taxonomy" id="2587418"/>
    <lineage>
        <taxon>Eukaryota</taxon>
        <taxon>Fungi</taxon>
        <taxon>Dikarya</taxon>
        <taxon>Ascomycota</taxon>
        <taxon>Pezizomycotina</taxon>
        <taxon>Sordariomycetes</taxon>
        <taxon>Sordariomycetidae</taxon>
        <taxon>Sordariales</taxon>
        <taxon>Podosporaceae</taxon>
        <taxon>Triangularia</taxon>
    </lineage>
</organism>
<feature type="non-terminal residue" evidence="2">
    <location>
        <position position="86"/>
    </location>
</feature>
<keyword evidence="1" id="KW-0812">Transmembrane</keyword>
<keyword evidence="3" id="KW-1185">Reference proteome</keyword>
<dbReference type="Proteomes" id="UP001303160">
    <property type="component" value="Unassembled WGS sequence"/>
</dbReference>
<comment type="caution">
    <text evidence="2">The sequence shown here is derived from an EMBL/GenBank/DDBJ whole genome shotgun (WGS) entry which is preliminary data.</text>
</comment>
<protein>
    <submittedName>
        <fullName evidence="2">Uncharacterized protein</fullName>
    </submittedName>
</protein>
<dbReference type="AlphaFoldDB" id="A0AAN6XHZ1"/>
<reference evidence="2" key="2">
    <citation type="submission" date="2023-05" db="EMBL/GenBank/DDBJ databases">
        <authorList>
            <consortium name="Lawrence Berkeley National Laboratory"/>
            <person name="Steindorff A."/>
            <person name="Hensen N."/>
            <person name="Bonometti L."/>
            <person name="Westerberg I."/>
            <person name="Brannstrom I.O."/>
            <person name="Guillou S."/>
            <person name="Cros-Aarteil S."/>
            <person name="Calhoun S."/>
            <person name="Haridas S."/>
            <person name="Kuo A."/>
            <person name="Mondo S."/>
            <person name="Pangilinan J."/>
            <person name="Riley R."/>
            <person name="Labutti K."/>
            <person name="Andreopoulos B."/>
            <person name="Lipzen A."/>
            <person name="Chen C."/>
            <person name="Yanf M."/>
            <person name="Daum C."/>
            <person name="Ng V."/>
            <person name="Clum A."/>
            <person name="Ohm R."/>
            <person name="Martin F."/>
            <person name="Silar P."/>
            <person name="Natvig D."/>
            <person name="Lalanne C."/>
            <person name="Gautier V."/>
            <person name="Ament-Velasquez S.L."/>
            <person name="Kruys A."/>
            <person name="Hutchinson M.I."/>
            <person name="Powell A.J."/>
            <person name="Barry K."/>
            <person name="Miller A.N."/>
            <person name="Grigoriev I.V."/>
            <person name="Debuchy R."/>
            <person name="Gladieux P."/>
            <person name="Thoren M.H."/>
            <person name="Johannesson H."/>
        </authorList>
    </citation>
    <scope>NUCLEOTIDE SEQUENCE</scope>
    <source>
        <strain evidence="2">CBS 315.58</strain>
    </source>
</reference>
<dbReference type="EMBL" id="MU863929">
    <property type="protein sequence ID" value="KAK4199640.1"/>
    <property type="molecule type" value="Genomic_DNA"/>
</dbReference>
<accession>A0AAN6XHZ1</accession>
<evidence type="ECO:0000313" key="3">
    <source>
        <dbReference type="Proteomes" id="UP001303160"/>
    </source>
</evidence>
<evidence type="ECO:0000313" key="2">
    <source>
        <dbReference type="EMBL" id="KAK4199640.1"/>
    </source>
</evidence>
<keyword evidence="1" id="KW-1133">Transmembrane helix</keyword>
<feature type="transmembrane region" description="Helical" evidence="1">
    <location>
        <begin position="12"/>
        <end position="31"/>
    </location>
</feature>